<evidence type="ECO:0000313" key="2">
    <source>
        <dbReference type="EMBL" id="CAK0844086.1"/>
    </source>
</evidence>
<evidence type="ECO:0000256" key="1">
    <source>
        <dbReference type="SAM" id="MobiDB-lite"/>
    </source>
</evidence>
<accession>A0ABN9TE77</accession>
<feature type="region of interest" description="Disordered" evidence="1">
    <location>
        <begin position="251"/>
        <end position="291"/>
    </location>
</feature>
<evidence type="ECO:0000313" key="3">
    <source>
        <dbReference type="Proteomes" id="UP001189429"/>
    </source>
</evidence>
<reference evidence="2" key="1">
    <citation type="submission" date="2023-10" db="EMBL/GenBank/DDBJ databases">
        <authorList>
            <person name="Chen Y."/>
            <person name="Shah S."/>
            <person name="Dougan E. K."/>
            <person name="Thang M."/>
            <person name="Chan C."/>
        </authorList>
    </citation>
    <scope>NUCLEOTIDE SEQUENCE [LARGE SCALE GENOMIC DNA]</scope>
</reference>
<sequence>MWAGNVYEDRETGGILMFIHMEFHDPRPAAEMCYFRFGLAYSDGGGESFKWLGYLAEPELSYEHSMFGSKYGRPRWFPNMGLPSYVVKGGHFYVYYGDSHDLDADGRVQRTAAGGGGNPDQGVAVVRASVAEVMVAARRGEAAQWLKYFNGSFSEPAMGGGRFTPLDLSPQGYMHGDAAWCEPLGQWVMVQQSGGRIREVGAWRKSILLSFSSDALHWTEWQPIYTVDSGEVVYPSLMSLDGPNNEVRWSSGPRPDFLGGLPAPRRRQRCPTFPVRRGERDRLPQRGQSARGARGGRVIDLVRVIFRQRGLLVRYR</sequence>
<dbReference type="EMBL" id="CAUYUJ010014630">
    <property type="protein sequence ID" value="CAK0844086.1"/>
    <property type="molecule type" value="Genomic_DNA"/>
</dbReference>
<keyword evidence="3" id="KW-1185">Reference proteome</keyword>
<protein>
    <recommendedName>
        <fullName evidence="4">Glycosyl hydrolase family 32 N-terminal domain-containing protein</fullName>
    </recommendedName>
</protein>
<gene>
    <name evidence="2" type="ORF">PCOR1329_LOCUS38256</name>
</gene>
<name>A0ABN9TE77_9DINO</name>
<dbReference type="Proteomes" id="UP001189429">
    <property type="component" value="Unassembled WGS sequence"/>
</dbReference>
<organism evidence="2 3">
    <name type="scientific">Prorocentrum cordatum</name>
    <dbReference type="NCBI Taxonomy" id="2364126"/>
    <lineage>
        <taxon>Eukaryota</taxon>
        <taxon>Sar</taxon>
        <taxon>Alveolata</taxon>
        <taxon>Dinophyceae</taxon>
        <taxon>Prorocentrales</taxon>
        <taxon>Prorocentraceae</taxon>
        <taxon>Prorocentrum</taxon>
    </lineage>
</organism>
<proteinExistence type="predicted"/>
<evidence type="ECO:0008006" key="4">
    <source>
        <dbReference type="Google" id="ProtNLM"/>
    </source>
</evidence>
<comment type="caution">
    <text evidence="2">The sequence shown here is derived from an EMBL/GenBank/DDBJ whole genome shotgun (WGS) entry which is preliminary data.</text>
</comment>